<keyword evidence="7" id="KW-0862">Zinc</keyword>
<dbReference type="InterPro" id="IPR036264">
    <property type="entry name" value="Bact_exopeptidase_dim_dom"/>
</dbReference>
<feature type="binding site" evidence="8">
    <location>
        <position position="225"/>
    </location>
    <ligand>
        <name>allantoate</name>
        <dbReference type="ChEBI" id="CHEBI:17536"/>
    </ligand>
</feature>
<evidence type="ECO:0000259" key="9">
    <source>
        <dbReference type="Pfam" id="PF07687"/>
    </source>
</evidence>
<dbReference type="NCBIfam" id="TIGR01879">
    <property type="entry name" value="hydantase"/>
    <property type="match status" value="1"/>
</dbReference>
<comment type="cofactor">
    <cofactor evidence="1">
        <name>Mn(2+)</name>
        <dbReference type="ChEBI" id="CHEBI:29035"/>
    </cofactor>
</comment>
<dbReference type="CDD" id="cd03884">
    <property type="entry name" value="M20_bAS"/>
    <property type="match status" value="1"/>
</dbReference>
<evidence type="ECO:0000256" key="2">
    <source>
        <dbReference type="ARBA" id="ARBA00006153"/>
    </source>
</evidence>
<dbReference type="RefSeq" id="WP_182163455.1">
    <property type="nucleotide sequence ID" value="NZ_JACFXV010000043.1"/>
</dbReference>
<evidence type="ECO:0000313" key="10">
    <source>
        <dbReference type="EMBL" id="MBA5776771.1"/>
    </source>
</evidence>
<dbReference type="PIRSF" id="PIRSF001235">
    <property type="entry name" value="Amidase_carbamoylase"/>
    <property type="match status" value="1"/>
</dbReference>
<dbReference type="SUPFAM" id="SSF55031">
    <property type="entry name" value="Bacterial exopeptidase dimerisation domain"/>
    <property type="match status" value="1"/>
</dbReference>
<gene>
    <name evidence="10" type="ORF">H2509_06475</name>
</gene>
<keyword evidence="5 10" id="KW-0378">Hydrolase</keyword>
<feature type="binding site" evidence="7">
    <location>
        <position position="90"/>
    </location>
    <ligand>
        <name>Zn(2+)</name>
        <dbReference type="ChEBI" id="CHEBI:29105"/>
        <label>1</label>
    </ligand>
</feature>
<feature type="binding site" evidence="7">
    <location>
        <position position="200"/>
    </location>
    <ligand>
        <name>Zn(2+)</name>
        <dbReference type="ChEBI" id="CHEBI:29105"/>
        <label>1</label>
    </ligand>
</feature>
<reference evidence="10 11" key="1">
    <citation type="submission" date="2020-07" db="EMBL/GenBank/DDBJ databases">
        <title>Stappia sp., F7233, whole genome shotgun sequencing project.</title>
        <authorList>
            <person name="Jiang S."/>
            <person name="Liu Z.W."/>
            <person name="Du Z.J."/>
        </authorList>
    </citation>
    <scope>NUCLEOTIDE SEQUENCE [LARGE SCALE GENOMIC DNA]</scope>
    <source>
        <strain evidence="10 11">F7233</strain>
    </source>
</reference>
<evidence type="ECO:0000256" key="3">
    <source>
        <dbReference type="ARBA" id="ARBA00011738"/>
    </source>
</evidence>
<organism evidence="10 11">
    <name type="scientific">Stappia albiluteola</name>
    <dbReference type="NCBI Taxonomy" id="2758565"/>
    <lineage>
        <taxon>Bacteria</taxon>
        <taxon>Pseudomonadati</taxon>
        <taxon>Pseudomonadota</taxon>
        <taxon>Alphaproteobacteria</taxon>
        <taxon>Hyphomicrobiales</taxon>
        <taxon>Stappiaceae</taxon>
        <taxon>Stappia</taxon>
    </lineage>
</organism>
<dbReference type="Pfam" id="PF07687">
    <property type="entry name" value="M20_dimer"/>
    <property type="match status" value="1"/>
</dbReference>
<keyword evidence="11" id="KW-1185">Reference proteome</keyword>
<comment type="caution">
    <text evidence="10">The sequence shown here is derived from an EMBL/GenBank/DDBJ whole genome shotgun (WGS) entry which is preliminary data.</text>
</comment>
<protein>
    <submittedName>
        <fullName evidence="10">Allantoate amidohydrolase</fullName>
    </submittedName>
</protein>
<sequence>MTVLPDDADILALGREAEAMIEALAAISAEEGRLTRLYLSPEHRKAADLVAGWMRDFGLDVSEDAMGTVRGRLKATSNTPLNHRLLVGSHIDTVIDAGKYDGNLGVICGILAAREIVRRGIEIPFGLDILAFGDEEGVRFPTTLLTSAAVAGHVSAQALEGRDANGVSVADALRVFGGDPQRVAACADDPGEVLGYLEVHIEQGPVLEAEDLPLGIVTSIAGAARFRIRISGMAGHAGTVPMALRHDALAAASELVLFIEETARSGVTDSLVATVGELGVRPGAVNVIPADVALTLDIRAASDNPRLEAVKAIEARAAQIAQARGCSIAFEPYHEVNTCPCSPDLQDAAEAALQRLGLTPRRMMSGAGHDGQAMSKLTDIGMLFVRCKGGISHNPLESVTVEDMGLAVEAMVGWIEQLANKERKN</sequence>
<dbReference type="GO" id="GO:0016813">
    <property type="term" value="F:hydrolase activity, acting on carbon-nitrogen (but not peptide) bonds, in linear amidines"/>
    <property type="evidence" value="ECO:0007669"/>
    <property type="project" value="InterPro"/>
</dbReference>
<feature type="binding site" evidence="7">
    <location>
        <position position="393"/>
    </location>
    <ligand>
        <name>Zn(2+)</name>
        <dbReference type="ChEBI" id="CHEBI:29105"/>
        <label>2</label>
    </ligand>
</feature>
<dbReference type="InterPro" id="IPR011650">
    <property type="entry name" value="Peptidase_M20_dimer"/>
</dbReference>
<evidence type="ECO:0000256" key="8">
    <source>
        <dbReference type="PIRSR" id="PIRSR001235-2"/>
    </source>
</evidence>
<name>A0A839ABG9_9HYPH</name>
<feature type="binding site" evidence="7">
    <location>
        <position position="101"/>
    </location>
    <ligand>
        <name>Zn(2+)</name>
        <dbReference type="ChEBI" id="CHEBI:29105"/>
        <label>1</label>
    </ligand>
</feature>
<dbReference type="Proteomes" id="UP000541109">
    <property type="component" value="Unassembled WGS sequence"/>
</dbReference>
<dbReference type="PANTHER" id="PTHR32494:SF19">
    <property type="entry name" value="ALLANTOATE DEIMINASE-RELATED"/>
    <property type="match status" value="1"/>
</dbReference>
<dbReference type="GO" id="GO:0046872">
    <property type="term" value="F:metal ion binding"/>
    <property type="evidence" value="ECO:0007669"/>
    <property type="project" value="UniProtKB-KW"/>
</dbReference>
<keyword evidence="6" id="KW-0464">Manganese</keyword>
<dbReference type="SUPFAM" id="SSF53187">
    <property type="entry name" value="Zn-dependent exopeptidases"/>
    <property type="match status" value="1"/>
</dbReference>
<dbReference type="Gene3D" id="3.40.630.10">
    <property type="entry name" value="Zn peptidases"/>
    <property type="match status" value="1"/>
</dbReference>
<dbReference type="PANTHER" id="PTHR32494">
    <property type="entry name" value="ALLANTOATE DEIMINASE-RELATED"/>
    <property type="match status" value="1"/>
</dbReference>
<comment type="cofactor">
    <cofactor evidence="7">
        <name>Zn(2+)</name>
        <dbReference type="ChEBI" id="CHEBI:29105"/>
    </cofactor>
    <text evidence="7">Binds 2 Zn(2+) ions per subunit.</text>
</comment>
<feature type="binding site" evidence="7">
    <location>
        <position position="101"/>
    </location>
    <ligand>
        <name>Zn(2+)</name>
        <dbReference type="ChEBI" id="CHEBI:29105"/>
        <label>2</label>
    </ligand>
</feature>
<feature type="binding site" evidence="8">
    <location>
        <position position="299"/>
    </location>
    <ligand>
        <name>allantoate</name>
        <dbReference type="ChEBI" id="CHEBI:17536"/>
    </ligand>
</feature>
<dbReference type="AlphaFoldDB" id="A0A839ABG9"/>
<dbReference type="InterPro" id="IPR002933">
    <property type="entry name" value="Peptidase_M20"/>
</dbReference>
<feature type="binding site" evidence="8">
    <location>
        <position position="286"/>
    </location>
    <ligand>
        <name>allantoate</name>
        <dbReference type="ChEBI" id="CHEBI:17536"/>
    </ligand>
</feature>
<feature type="domain" description="Peptidase M20 dimerisation" evidence="9">
    <location>
        <begin position="221"/>
        <end position="321"/>
    </location>
</feature>
<evidence type="ECO:0000256" key="6">
    <source>
        <dbReference type="ARBA" id="ARBA00023211"/>
    </source>
</evidence>
<evidence type="ECO:0000256" key="1">
    <source>
        <dbReference type="ARBA" id="ARBA00001936"/>
    </source>
</evidence>
<evidence type="ECO:0000256" key="5">
    <source>
        <dbReference type="ARBA" id="ARBA00022801"/>
    </source>
</evidence>
<comment type="subunit">
    <text evidence="3">Homodimer.</text>
</comment>
<evidence type="ECO:0000256" key="7">
    <source>
        <dbReference type="PIRSR" id="PIRSR001235-1"/>
    </source>
</evidence>
<evidence type="ECO:0000256" key="4">
    <source>
        <dbReference type="ARBA" id="ARBA00022723"/>
    </source>
</evidence>
<proteinExistence type="inferred from homology"/>
<dbReference type="EMBL" id="JACFXV010000043">
    <property type="protein sequence ID" value="MBA5776771.1"/>
    <property type="molecule type" value="Genomic_DNA"/>
</dbReference>
<comment type="similarity">
    <text evidence="2">Belongs to the peptidase M20 family.</text>
</comment>
<evidence type="ECO:0000313" key="11">
    <source>
        <dbReference type="Proteomes" id="UP000541109"/>
    </source>
</evidence>
<keyword evidence="4 7" id="KW-0479">Metal-binding</keyword>
<dbReference type="InterPro" id="IPR010158">
    <property type="entry name" value="Amidase_Cbmase"/>
</dbReference>
<dbReference type="Pfam" id="PF01546">
    <property type="entry name" value="Peptidase_M20"/>
    <property type="match status" value="1"/>
</dbReference>
<dbReference type="Gene3D" id="3.30.70.360">
    <property type="match status" value="1"/>
</dbReference>
<accession>A0A839ABG9</accession>
<dbReference type="NCBIfam" id="NF006775">
    <property type="entry name" value="PRK09290.2-5"/>
    <property type="match status" value="1"/>
</dbReference>
<feature type="binding site" evidence="7">
    <location>
        <position position="136"/>
    </location>
    <ligand>
        <name>Zn(2+)</name>
        <dbReference type="ChEBI" id="CHEBI:29105"/>
        <label>2</label>
    </ligand>
</feature>